<dbReference type="AlphaFoldDB" id="B4GJN0"/>
<dbReference type="HOGENOM" id="CLU_282040_0_0_1"/>
<dbReference type="InterPro" id="IPR051293">
    <property type="entry name" value="MTUS1/CCDC69"/>
</dbReference>
<dbReference type="GO" id="GO:0005737">
    <property type="term" value="C:cytoplasm"/>
    <property type="evidence" value="ECO:0007669"/>
    <property type="project" value="TreeGrafter"/>
</dbReference>
<feature type="region of interest" description="Disordered" evidence="11">
    <location>
        <begin position="813"/>
        <end position="844"/>
    </location>
</feature>
<comment type="similarity">
    <text evidence="8">Belongs to the TALE/TGIF homeobox family.</text>
</comment>
<dbReference type="FunFam" id="1.10.10.60:FF:000059">
    <property type="entry name" value="TGFB-induced factor homeobox 1"/>
    <property type="match status" value="1"/>
</dbReference>
<feature type="compositionally biased region" description="Polar residues" evidence="11">
    <location>
        <begin position="149"/>
        <end position="162"/>
    </location>
</feature>
<dbReference type="OrthoDB" id="10038993at2759"/>
<feature type="compositionally biased region" description="Basic residues" evidence="11">
    <location>
        <begin position="1"/>
        <end position="16"/>
    </location>
</feature>
<feature type="compositionally biased region" description="Acidic residues" evidence="11">
    <location>
        <begin position="134"/>
        <end position="146"/>
    </location>
</feature>
<feature type="compositionally biased region" description="Polar residues" evidence="11">
    <location>
        <begin position="878"/>
        <end position="894"/>
    </location>
</feature>
<feature type="compositionally biased region" description="Low complexity" evidence="11">
    <location>
        <begin position="895"/>
        <end position="914"/>
    </location>
</feature>
<evidence type="ECO:0000256" key="1">
    <source>
        <dbReference type="ARBA" id="ARBA00004123"/>
    </source>
</evidence>
<feature type="compositionally biased region" description="Low complexity" evidence="11">
    <location>
        <begin position="1051"/>
        <end position="1073"/>
    </location>
</feature>
<dbReference type="GO" id="GO:0003677">
    <property type="term" value="F:DNA binding"/>
    <property type="evidence" value="ECO:0007669"/>
    <property type="project" value="UniProtKB-UniRule"/>
</dbReference>
<dbReference type="EMBL" id="CH479184">
    <property type="protein sequence ID" value="EDW36846.1"/>
    <property type="molecule type" value="Genomic_DNA"/>
</dbReference>
<evidence type="ECO:0000256" key="6">
    <source>
        <dbReference type="ARBA" id="ARBA00023163"/>
    </source>
</evidence>
<evidence type="ECO:0000313" key="14">
    <source>
        <dbReference type="Proteomes" id="UP000008744"/>
    </source>
</evidence>
<feature type="region of interest" description="Disordered" evidence="11">
    <location>
        <begin position="676"/>
        <end position="696"/>
    </location>
</feature>
<evidence type="ECO:0000256" key="9">
    <source>
        <dbReference type="PROSITE-ProRule" id="PRU00108"/>
    </source>
</evidence>
<comment type="subcellular location">
    <subcellularLocation>
        <location evidence="1 9">Nucleus</location>
    </subcellularLocation>
</comment>
<dbReference type="Gene3D" id="1.10.10.60">
    <property type="entry name" value="Homeodomain-like"/>
    <property type="match status" value="1"/>
</dbReference>
<gene>
    <name evidence="13" type="primary">Dper\GL25837</name>
    <name evidence="13" type="ORF">Dper_GL25837</name>
</gene>
<proteinExistence type="inferred from homology"/>
<dbReference type="Pfam" id="PF05920">
    <property type="entry name" value="Homeobox_KN"/>
    <property type="match status" value="1"/>
</dbReference>
<evidence type="ECO:0000256" key="3">
    <source>
        <dbReference type="ARBA" id="ARBA00023054"/>
    </source>
</evidence>
<dbReference type="SMR" id="B4GJN0"/>
<evidence type="ECO:0000259" key="12">
    <source>
        <dbReference type="PROSITE" id="PS50071"/>
    </source>
</evidence>
<dbReference type="SUPFAM" id="SSF46689">
    <property type="entry name" value="Homeodomain-like"/>
    <property type="match status" value="1"/>
</dbReference>
<dbReference type="GO" id="GO:0048646">
    <property type="term" value="P:anatomical structure formation involved in morphogenesis"/>
    <property type="evidence" value="ECO:0007669"/>
    <property type="project" value="UniProtKB-ARBA"/>
</dbReference>
<dbReference type="InterPro" id="IPR009057">
    <property type="entry name" value="Homeodomain-like_sf"/>
</dbReference>
<keyword evidence="5 9" id="KW-0371">Homeobox</keyword>
<feature type="domain" description="Homeobox" evidence="12">
    <location>
        <begin position="26"/>
        <end position="89"/>
    </location>
</feature>
<dbReference type="CDD" id="cd00086">
    <property type="entry name" value="homeodomain"/>
    <property type="match status" value="1"/>
</dbReference>
<feature type="region of interest" description="Disordered" evidence="11">
    <location>
        <begin position="866"/>
        <end position="967"/>
    </location>
</feature>
<feature type="compositionally biased region" description="Low complexity" evidence="11">
    <location>
        <begin position="676"/>
        <end position="692"/>
    </location>
</feature>
<keyword evidence="4 9" id="KW-0238">DNA-binding</keyword>
<dbReference type="GO" id="GO:0006355">
    <property type="term" value="P:regulation of DNA-templated transcription"/>
    <property type="evidence" value="ECO:0007669"/>
    <property type="project" value="InterPro"/>
</dbReference>
<keyword evidence="6" id="KW-0804">Transcription</keyword>
<evidence type="ECO:0000313" key="13">
    <source>
        <dbReference type="EMBL" id="EDW36846.1"/>
    </source>
</evidence>
<dbReference type="STRING" id="7234.B4GJN0"/>
<evidence type="ECO:0000256" key="5">
    <source>
        <dbReference type="ARBA" id="ARBA00023155"/>
    </source>
</evidence>
<dbReference type="InterPro" id="IPR001356">
    <property type="entry name" value="HD"/>
</dbReference>
<dbReference type="PROSITE" id="PS50071">
    <property type="entry name" value="HOMEOBOX_2"/>
    <property type="match status" value="1"/>
</dbReference>
<dbReference type="GO" id="GO:0001654">
    <property type="term" value="P:eye development"/>
    <property type="evidence" value="ECO:0007669"/>
    <property type="project" value="UniProtKB-ARBA"/>
</dbReference>
<feature type="region of interest" description="Disordered" evidence="11">
    <location>
        <begin position="1"/>
        <end position="29"/>
    </location>
</feature>
<dbReference type="PANTHER" id="PTHR24200:SF11">
    <property type="entry name" value="TOUCAN, ISOFORM A"/>
    <property type="match status" value="1"/>
</dbReference>
<feature type="region of interest" description="Disordered" evidence="11">
    <location>
        <begin position="1037"/>
        <end position="1109"/>
    </location>
</feature>
<organism evidence="14">
    <name type="scientific">Drosophila persimilis</name>
    <name type="common">Fruit fly</name>
    <dbReference type="NCBI Taxonomy" id="7234"/>
    <lineage>
        <taxon>Eukaryota</taxon>
        <taxon>Metazoa</taxon>
        <taxon>Ecdysozoa</taxon>
        <taxon>Arthropoda</taxon>
        <taxon>Hexapoda</taxon>
        <taxon>Insecta</taxon>
        <taxon>Pterygota</taxon>
        <taxon>Neoptera</taxon>
        <taxon>Endopterygota</taxon>
        <taxon>Diptera</taxon>
        <taxon>Brachycera</taxon>
        <taxon>Muscomorpha</taxon>
        <taxon>Ephydroidea</taxon>
        <taxon>Drosophilidae</taxon>
        <taxon>Drosophila</taxon>
        <taxon>Sophophora</taxon>
    </lineage>
</organism>
<reference evidence="13 14" key="1">
    <citation type="journal article" date="2007" name="Nature">
        <title>Evolution of genes and genomes on the Drosophila phylogeny.</title>
        <authorList>
            <consortium name="Drosophila 12 Genomes Consortium"/>
            <person name="Clark A.G."/>
            <person name="Eisen M.B."/>
            <person name="Smith D.R."/>
            <person name="Bergman C.M."/>
            <person name="Oliver B."/>
            <person name="Markow T.A."/>
            <person name="Kaufman T.C."/>
            <person name="Kellis M."/>
            <person name="Gelbart W."/>
            <person name="Iyer V.N."/>
            <person name="Pollard D.A."/>
            <person name="Sackton T.B."/>
            <person name="Larracuente A.M."/>
            <person name="Singh N.D."/>
            <person name="Abad J.P."/>
            <person name="Abt D.N."/>
            <person name="Adryan B."/>
            <person name="Aguade M."/>
            <person name="Akashi H."/>
            <person name="Anderson W.W."/>
            <person name="Aquadro C.F."/>
            <person name="Ardell D.H."/>
            <person name="Arguello R."/>
            <person name="Artieri C.G."/>
            <person name="Barbash D.A."/>
            <person name="Barker D."/>
            <person name="Barsanti P."/>
            <person name="Batterham P."/>
            <person name="Batzoglou S."/>
            <person name="Begun D."/>
            <person name="Bhutkar A."/>
            <person name="Blanco E."/>
            <person name="Bosak S.A."/>
            <person name="Bradley R.K."/>
            <person name="Brand A.D."/>
            <person name="Brent M.R."/>
            <person name="Brooks A.N."/>
            <person name="Brown R.H."/>
            <person name="Butlin R.K."/>
            <person name="Caggese C."/>
            <person name="Calvi B.R."/>
            <person name="Bernardo de Carvalho A."/>
            <person name="Caspi A."/>
            <person name="Castrezana S."/>
            <person name="Celniker S.E."/>
            <person name="Chang J.L."/>
            <person name="Chapple C."/>
            <person name="Chatterji S."/>
            <person name="Chinwalla A."/>
            <person name="Civetta A."/>
            <person name="Clifton S.W."/>
            <person name="Comeron J.M."/>
            <person name="Costello J.C."/>
            <person name="Coyne J.A."/>
            <person name="Daub J."/>
            <person name="David R.G."/>
            <person name="Delcher A.L."/>
            <person name="Delehaunty K."/>
            <person name="Do C.B."/>
            <person name="Ebling H."/>
            <person name="Edwards K."/>
            <person name="Eickbush T."/>
            <person name="Evans J.D."/>
            <person name="Filipski A."/>
            <person name="Findeiss S."/>
            <person name="Freyhult E."/>
            <person name="Fulton L."/>
            <person name="Fulton R."/>
            <person name="Garcia A.C."/>
            <person name="Gardiner A."/>
            <person name="Garfield D.A."/>
            <person name="Garvin B.E."/>
            <person name="Gibson G."/>
            <person name="Gilbert D."/>
            <person name="Gnerre S."/>
            <person name="Godfrey J."/>
            <person name="Good R."/>
            <person name="Gotea V."/>
            <person name="Gravely B."/>
            <person name="Greenberg A.J."/>
            <person name="Griffiths-Jones S."/>
            <person name="Gross S."/>
            <person name="Guigo R."/>
            <person name="Gustafson E.A."/>
            <person name="Haerty W."/>
            <person name="Hahn M.W."/>
            <person name="Halligan D.L."/>
            <person name="Halpern A.L."/>
            <person name="Halter G.M."/>
            <person name="Han M.V."/>
            <person name="Heger A."/>
            <person name="Hillier L."/>
            <person name="Hinrichs A.S."/>
            <person name="Holmes I."/>
            <person name="Hoskins R.A."/>
            <person name="Hubisz M.J."/>
            <person name="Hultmark D."/>
            <person name="Huntley M.A."/>
            <person name="Jaffe D.B."/>
            <person name="Jagadeeshan S."/>
            <person name="Jeck W.R."/>
            <person name="Johnson J."/>
            <person name="Jones C.D."/>
            <person name="Jordan W.C."/>
            <person name="Karpen G.H."/>
            <person name="Kataoka E."/>
            <person name="Keightley P.D."/>
            <person name="Kheradpour P."/>
            <person name="Kirkness E.F."/>
            <person name="Koerich L.B."/>
            <person name="Kristiansen K."/>
            <person name="Kudrna D."/>
            <person name="Kulathinal R.J."/>
            <person name="Kumar S."/>
            <person name="Kwok R."/>
            <person name="Lander E."/>
            <person name="Langley C.H."/>
            <person name="Lapoint R."/>
            <person name="Lazzaro B.P."/>
            <person name="Lee S.J."/>
            <person name="Levesque L."/>
            <person name="Li R."/>
            <person name="Lin C.F."/>
            <person name="Lin M.F."/>
            <person name="Lindblad-Toh K."/>
            <person name="Llopart A."/>
            <person name="Long M."/>
            <person name="Low L."/>
            <person name="Lozovsky E."/>
            <person name="Lu J."/>
            <person name="Luo M."/>
            <person name="Machado C.A."/>
            <person name="Makalowski W."/>
            <person name="Marzo M."/>
            <person name="Matsuda M."/>
            <person name="Matzkin L."/>
            <person name="McAllister B."/>
            <person name="McBride C.S."/>
            <person name="McKernan B."/>
            <person name="McKernan K."/>
            <person name="Mendez-Lago M."/>
            <person name="Minx P."/>
            <person name="Mollenhauer M.U."/>
            <person name="Montooth K."/>
            <person name="Mount S.M."/>
            <person name="Mu X."/>
            <person name="Myers E."/>
            <person name="Negre B."/>
            <person name="Newfeld S."/>
            <person name="Nielsen R."/>
            <person name="Noor M.A."/>
            <person name="O'Grady P."/>
            <person name="Pachter L."/>
            <person name="Papaceit M."/>
            <person name="Parisi M.J."/>
            <person name="Parisi M."/>
            <person name="Parts L."/>
            <person name="Pedersen J.S."/>
            <person name="Pesole G."/>
            <person name="Phillippy A.M."/>
            <person name="Ponting C.P."/>
            <person name="Pop M."/>
            <person name="Porcelli D."/>
            <person name="Powell J.R."/>
            <person name="Prohaska S."/>
            <person name="Pruitt K."/>
            <person name="Puig M."/>
            <person name="Quesneville H."/>
            <person name="Ram K.R."/>
            <person name="Rand D."/>
            <person name="Rasmussen M.D."/>
            <person name="Reed L.K."/>
            <person name="Reenan R."/>
            <person name="Reily A."/>
            <person name="Remington K.A."/>
            <person name="Rieger T.T."/>
            <person name="Ritchie M.G."/>
            <person name="Robin C."/>
            <person name="Rogers Y.H."/>
            <person name="Rohde C."/>
            <person name="Rozas J."/>
            <person name="Rubenfield M.J."/>
            <person name="Ruiz A."/>
            <person name="Russo S."/>
            <person name="Salzberg S.L."/>
            <person name="Sanchez-Gracia A."/>
            <person name="Saranga D.J."/>
            <person name="Sato H."/>
            <person name="Schaeffer S.W."/>
            <person name="Schatz M.C."/>
            <person name="Schlenke T."/>
            <person name="Schwartz R."/>
            <person name="Segarra C."/>
            <person name="Singh R.S."/>
            <person name="Sirot L."/>
            <person name="Sirota M."/>
            <person name="Sisneros N.B."/>
            <person name="Smith C.D."/>
            <person name="Smith T.F."/>
            <person name="Spieth J."/>
            <person name="Stage D.E."/>
            <person name="Stark A."/>
            <person name="Stephan W."/>
            <person name="Strausberg R.L."/>
            <person name="Strempel S."/>
            <person name="Sturgill D."/>
            <person name="Sutton G."/>
            <person name="Sutton G.G."/>
            <person name="Tao W."/>
            <person name="Teichmann S."/>
            <person name="Tobari Y.N."/>
            <person name="Tomimura Y."/>
            <person name="Tsolas J.M."/>
            <person name="Valente V.L."/>
            <person name="Venter E."/>
            <person name="Venter J.C."/>
            <person name="Vicario S."/>
            <person name="Vieira F.G."/>
            <person name="Vilella A.J."/>
            <person name="Villasante A."/>
            <person name="Walenz B."/>
            <person name="Wang J."/>
            <person name="Wasserman M."/>
            <person name="Watts T."/>
            <person name="Wilson D."/>
            <person name="Wilson R.K."/>
            <person name="Wing R.A."/>
            <person name="Wolfner M.F."/>
            <person name="Wong A."/>
            <person name="Wong G.K."/>
            <person name="Wu C.I."/>
            <person name="Wu G."/>
            <person name="Yamamoto D."/>
            <person name="Yang H.P."/>
            <person name="Yang S.P."/>
            <person name="Yorke J.A."/>
            <person name="Yoshida K."/>
            <person name="Zdobnov E."/>
            <person name="Zhang P."/>
            <person name="Zhang Y."/>
            <person name="Zimin A.V."/>
            <person name="Baldwin J."/>
            <person name="Abdouelleil A."/>
            <person name="Abdulkadir J."/>
            <person name="Abebe A."/>
            <person name="Abera B."/>
            <person name="Abreu J."/>
            <person name="Acer S.C."/>
            <person name="Aftuck L."/>
            <person name="Alexander A."/>
            <person name="An P."/>
            <person name="Anderson E."/>
            <person name="Anderson S."/>
            <person name="Arachi H."/>
            <person name="Azer M."/>
            <person name="Bachantsang P."/>
            <person name="Barry A."/>
            <person name="Bayul T."/>
            <person name="Berlin A."/>
            <person name="Bessette D."/>
            <person name="Bloom T."/>
            <person name="Blye J."/>
            <person name="Boguslavskiy L."/>
            <person name="Bonnet C."/>
            <person name="Boukhgalter B."/>
            <person name="Bourzgui I."/>
            <person name="Brown A."/>
            <person name="Cahill P."/>
            <person name="Channer S."/>
            <person name="Cheshatsang Y."/>
            <person name="Chuda L."/>
            <person name="Citroen M."/>
            <person name="Collymore A."/>
            <person name="Cooke P."/>
            <person name="Costello M."/>
            <person name="D'Aco K."/>
            <person name="Daza R."/>
            <person name="De Haan G."/>
            <person name="DeGray S."/>
            <person name="DeMaso C."/>
            <person name="Dhargay N."/>
            <person name="Dooley K."/>
            <person name="Dooley E."/>
            <person name="Doricent M."/>
            <person name="Dorje P."/>
            <person name="Dorjee K."/>
            <person name="Dupes A."/>
            <person name="Elong R."/>
            <person name="Falk J."/>
            <person name="Farina A."/>
            <person name="Faro S."/>
            <person name="Ferguson D."/>
            <person name="Fisher S."/>
            <person name="Foley C.D."/>
            <person name="Franke A."/>
            <person name="Friedrich D."/>
            <person name="Gadbois L."/>
            <person name="Gearin G."/>
            <person name="Gearin C.R."/>
            <person name="Giannoukos G."/>
            <person name="Goode T."/>
            <person name="Graham J."/>
            <person name="Grandbois E."/>
            <person name="Grewal S."/>
            <person name="Gyaltsen K."/>
            <person name="Hafez N."/>
            <person name="Hagos B."/>
            <person name="Hall J."/>
            <person name="Henson C."/>
            <person name="Hollinger A."/>
            <person name="Honan T."/>
            <person name="Huard M.D."/>
            <person name="Hughes L."/>
            <person name="Hurhula B."/>
            <person name="Husby M.E."/>
            <person name="Kamat A."/>
            <person name="Kanga B."/>
            <person name="Kashin S."/>
            <person name="Khazanovich D."/>
            <person name="Kisner P."/>
            <person name="Lance K."/>
            <person name="Lara M."/>
            <person name="Lee W."/>
            <person name="Lennon N."/>
            <person name="Letendre F."/>
            <person name="LeVine R."/>
            <person name="Lipovsky A."/>
            <person name="Liu X."/>
            <person name="Liu J."/>
            <person name="Liu S."/>
            <person name="Lokyitsang T."/>
            <person name="Lokyitsang Y."/>
            <person name="Lubonja R."/>
            <person name="Lui A."/>
            <person name="MacDonald P."/>
            <person name="Magnisalis V."/>
            <person name="Maru K."/>
            <person name="Matthews C."/>
            <person name="McCusker W."/>
            <person name="McDonough S."/>
            <person name="Mehta T."/>
            <person name="Meldrim J."/>
            <person name="Meneus L."/>
            <person name="Mihai O."/>
            <person name="Mihalev A."/>
            <person name="Mihova T."/>
            <person name="Mittelman R."/>
            <person name="Mlenga V."/>
            <person name="Montmayeur A."/>
            <person name="Mulrain L."/>
            <person name="Navidi A."/>
            <person name="Naylor J."/>
            <person name="Negash T."/>
            <person name="Nguyen T."/>
            <person name="Nguyen N."/>
            <person name="Nicol R."/>
            <person name="Norbu C."/>
            <person name="Norbu N."/>
            <person name="Novod N."/>
            <person name="O'Neill B."/>
            <person name="Osman S."/>
            <person name="Markiewicz E."/>
            <person name="Oyono O.L."/>
            <person name="Patti C."/>
            <person name="Phunkhang P."/>
            <person name="Pierre F."/>
            <person name="Priest M."/>
            <person name="Raghuraman S."/>
            <person name="Rege F."/>
            <person name="Reyes R."/>
            <person name="Rise C."/>
            <person name="Rogov P."/>
            <person name="Ross K."/>
            <person name="Ryan E."/>
            <person name="Settipalli S."/>
            <person name="Shea T."/>
            <person name="Sherpa N."/>
            <person name="Shi L."/>
            <person name="Shih D."/>
            <person name="Sparrow T."/>
            <person name="Spaulding J."/>
            <person name="Stalker J."/>
            <person name="Stange-Thomann N."/>
            <person name="Stavropoulos S."/>
            <person name="Stone C."/>
            <person name="Strader C."/>
            <person name="Tesfaye S."/>
            <person name="Thomson T."/>
            <person name="Thoulutsang Y."/>
            <person name="Thoulutsang D."/>
            <person name="Topham K."/>
            <person name="Topping I."/>
            <person name="Tsamla T."/>
            <person name="Vassiliev H."/>
            <person name="Vo A."/>
            <person name="Wangchuk T."/>
            <person name="Wangdi T."/>
            <person name="Weiand M."/>
            <person name="Wilkinson J."/>
            <person name="Wilson A."/>
            <person name="Yadav S."/>
            <person name="Young G."/>
            <person name="Yu Q."/>
            <person name="Zembek L."/>
            <person name="Zhong D."/>
            <person name="Zimmer A."/>
            <person name="Zwirko Z."/>
            <person name="Jaffe D.B."/>
            <person name="Alvarez P."/>
            <person name="Brockman W."/>
            <person name="Butler J."/>
            <person name="Chin C."/>
            <person name="Gnerre S."/>
            <person name="Grabherr M."/>
            <person name="Kleber M."/>
            <person name="Mauceli E."/>
            <person name="MacCallum I."/>
        </authorList>
    </citation>
    <scope>NUCLEOTIDE SEQUENCE [LARGE SCALE GENOMIC DNA]</scope>
    <source>
        <strain evidence="14">MSH-3 / Tucson 14011-0111.49</strain>
    </source>
</reference>
<dbReference type="PANTHER" id="PTHR24200">
    <property type="entry name" value="TOUCAN, ISOFORM A"/>
    <property type="match status" value="1"/>
</dbReference>
<dbReference type="OMA" id="FKDYHHS"/>
<evidence type="ECO:0000256" key="10">
    <source>
        <dbReference type="SAM" id="Coils"/>
    </source>
</evidence>
<dbReference type="GO" id="GO:0008017">
    <property type="term" value="F:microtubule binding"/>
    <property type="evidence" value="ECO:0007669"/>
    <property type="project" value="TreeGrafter"/>
</dbReference>
<feature type="coiled-coil region" evidence="10">
    <location>
        <begin position="491"/>
        <end position="540"/>
    </location>
</feature>
<keyword evidence="7 9" id="KW-0539">Nucleus</keyword>
<feature type="compositionally biased region" description="Polar residues" evidence="11">
    <location>
        <begin position="995"/>
        <end position="1013"/>
    </location>
</feature>
<evidence type="ECO:0000256" key="2">
    <source>
        <dbReference type="ARBA" id="ARBA00023015"/>
    </source>
</evidence>
<feature type="coiled-coil region" evidence="10">
    <location>
        <begin position="581"/>
        <end position="654"/>
    </location>
</feature>
<dbReference type="GO" id="GO:0005634">
    <property type="term" value="C:nucleus"/>
    <property type="evidence" value="ECO:0007669"/>
    <property type="project" value="UniProtKB-SubCell"/>
</dbReference>
<keyword evidence="2" id="KW-0805">Transcription regulation</keyword>
<dbReference type="eggNOG" id="KOG0773">
    <property type="taxonomic scope" value="Eukaryota"/>
</dbReference>
<accession>B4GJN0</accession>
<name>B4GJN0_DROPE</name>
<feature type="region of interest" description="Disordered" evidence="11">
    <location>
        <begin position="131"/>
        <end position="162"/>
    </location>
</feature>
<dbReference type="GO" id="GO:0009887">
    <property type="term" value="P:animal organ morphogenesis"/>
    <property type="evidence" value="ECO:0007669"/>
    <property type="project" value="UniProtKB-ARBA"/>
</dbReference>
<evidence type="ECO:0000256" key="7">
    <source>
        <dbReference type="ARBA" id="ARBA00023242"/>
    </source>
</evidence>
<feature type="compositionally biased region" description="Polar residues" evidence="11">
    <location>
        <begin position="816"/>
        <end position="840"/>
    </location>
</feature>
<keyword evidence="14" id="KW-1185">Reference proteome</keyword>
<dbReference type="SMART" id="SM00389">
    <property type="entry name" value="HOX"/>
    <property type="match status" value="1"/>
</dbReference>
<dbReference type="Proteomes" id="UP000008744">
    <property type="component" value="Unassembled WGS sequence"/>
</dbReference>
<sequence length="1109" mass="124936">MEKSSRPKRNRRHSRRAWPPEDELQQPMRAAKRLFTPDIKRMLKDWLIRRRENPYPSREEKKQLAGETGLTYTQICNWFANWRRKLKNSEREKAKKSWGHLIKNYNHNARGNVEQFSISSEDSIWEEEMRPCVGEDDDDGDYDDDELSSHSTGSDGNANNASTAVFKPNFYVESGNMSMPEHSSHRIPMLPTVPVGKAKYKHQMMEKYLRDSTAEDEATGITQPATATQLNKWLESAAKFTPDRNNYHIEWNTSRGHSYSKDSHKPLQTDLRLLCNGDATATATQAAAPVSGSGFPKPLAKTPLQSLRSGVDQTELQELNGQPSTPPMPRDSKRASLSQESLCVCGAAAGCNCQTEPKLKKCECKPLINTQKQTGSAAVAAKEEMLKQDEKDQENKPLCEVIGKSCSSMTMIAHPRVDITIQYPALKPYTKNNVLDPERLTEFLQANLNEREQEHRQMMGLAVMVQFMSQKLDACACAETKEQCARDRSALEDTIGLLHQTQRDCEELRQELHAKDVEWAQRQQEREHLHRTELKQAEDKVMEVQMLAKQRFCELEAQLRAKDEEHKLVQEAYQLEVSHKLALKLEQLTTAEAQIMDLQSRLQKAGVQEQELRDRLIRKKNIHTTSIHEGAQREQELNERVQSLTKELNTLRASKEYSERDLRDRLTLSQDEISVLRTSSQQRSPSTRTSLSDTSAELCRLTSEAESLRCVLELKQAEISTLSKENADLKREGEERLKLSNQLDLLKSKNELLQLELETKAEKEKETQQKLDELQKAYNHESMKRTRLTFDKEEMVYLLKTRTEKLHNAEARLQERSLSSQDGSHCFSRSTNESVSSPTSPMIKGMIERNDSISWTLDIDGETPKVHSAKMVRRNGSLRGSNERSPIQRRQQAISNGHANGHSSSSLRNGTSSSVHRNGGPNPLSQSMSATALVRGSHSLSGESESESRTRSHSMCIKGSASTSAVCEKRHTSELATLGGELLLPDWNEDPHPVCSSSPHTHATLQSEMRPRSSTMKLMSSDANALKKFQEIQESAGEAMVSGANSEDESCSASSEDMMRSSTSSTASVGSLSKRPKQPSSRMSIEEALPCTPMEVSWSEDAADAEAEA</sequence>
<feature type="DNA-binding region" description="Homeobox" evidence="9">
    <location>
        <begin position="28"/>
        <end position="90"/>
    </location>
</feature>
<dbReference type="InterPro" id="IPR008422">
    <property type="entry name" value="KN_HD"/>
</dbReference>
<protein>
    <submittedName>
        <fullName evidence="13">GL25837</fullName>
    </submittedName>
</protein>
<feature type="region of interest" description="Disordered" evidence="11">
    <location>
        <begin position="992"/>
        <end position="1013"/>
    </location>
</feature>
<evidence type="ECO:0000256" key="11">
    <source>
        <dbReference type="SAM" id="MobiDB-lite"/>
    </source>
</evidence>
<feature type="coiled-coil region" evidence="10">
    <location>
        <begin position="712"/>
        <end position="784"/>
    </location>
</feature>
<dbReference type="PhylomeDB" id="B4GJN0"/>
<evidence type="ECO:0000256" key="8">
    <source>
        <dbReference type="ARBA" id="ARBA00038021"/>
    </source>
</evidence>
<evidence type="ECO:0000256" key="4">
    <source>
        <dbReference type="ARBA" id="ARBA00023125"/>
    </source>
</evidence>
<keyword evidence="3 10" id="KW-0175">Coiled coil</keyword>